<dbReference type="InterPro" id="IPR000560">
    <property type="entry name" value="His_Pase_clade-2"/>
</dbReference>
<organism evidence="3 4">
    <name type="scientific">Moniliophthora roreri</name>
    <name type="common">Frosty pod rot fungus</name>
    <name type="synonym">Monilia roreri</name>
    <dbReference type="NCBI Taxonomy" id="221103"/>
    <lineage>
        <taxon>Eukaryota</taxon>
        <taxon>Fungi</taxon>
        <taxon>Dikarya</taxon>
        <taxon>Basidiomycota</taxon>
        <taxon>Agaricomycotina</taxon>
        <taxon>Agaricomycetes</taxon>
        <taxon>Agaricomycetidae</taxon>
        <taxon>Agaricales</taxon>
        <taxon>Marasmiineae</taxon>
        <taxon>Marasmiaceae</taxon>
        <taxon>Moniliophthora</taxon>
    </lineage>
</organism>
<protein>
    <recommendedName>
        <fullName evidence="5">Phosphoglycerate mutase-like protein</fullName>
    </recommendedName>
</protein>
<evidence type="ECO:0008006" key="5">
    <source>
        <dbReference type="Google" id="ProtNLM"/>
    </source>
</evidence>
<dbReference type="Pfam" id="PF00328">
    <property type="entry name" value="His_Phos_2"/>
    <property type="match status" value="1"/>
</dbReference>
<dbReference type="EMBL" id="LATX01002411">
    <property type="protein sequence ID" value="KTB29822.1"/>
    <property type="molecule type" value="Genomic_DNA"/>
</dbReference>
<evidence type="ECO:0000256" key="1">
    <source>
        <dbReference type="ARBA" id="ARBA00005375"/>
    </source>
</evidence>
<dbReference type="GO" id="GO:0016791">
    <property type="term" value="F:phosphatase activity"/>
    <property type="evidence" value="ECO:0007669"/>
    <property type="project" value="TreeGrafter"/>
</dbReference>
<keyword evidence="2" id="KW-0472">Membrane</keyword>
<evidence type="ECO:0000256" key="2">
    <source>
        <dbReference type="SAM" id="Phobius"/>
    </source>
</evidence>
<comment type="similarity">
    <text evidence="1">Belongs to the histidine acid phosphatase family.</text>
</comment>
<keyword evidence="2" id="KW-0812">Transmembrane</keyword>
<sequence>MTKVLGAIVIARSGDRTHFHQEPRTYKGGNTETTALGEAQSYQLGQLIRNLYLNPSSASYIDGMHPDVVDNKEIKVRVKAGAEGTVVFDSAIAFLQGMYPPNPKNKIELANDTTVTAPLNGYQYVPVETVEPVNDRSLESWTDCPTFERHVAQFYASEEFKKKEREAEPFFRAVRDFVFGRPTTLQNAANIYDYIQTELTYNKTFAHRLPPKMVEQARYWADYHENGIFSDKEPSGVGNIAGRTMLHTILTAFERISFNDDPLQFMLVETSYHPFISFFNEVAVTKEHPELKAIPNFASALVIELRRGNPPDLRDFVRFKFKNGTDSDFKTLYVYGHHADIPLTEFIYKSKGGVITSNRQWAEVCGRRRSFGAEILEGATGGNTILGFALAVVSLFAIVVMSKFVKKVRNTRRTVRLEGEETYINPTVNKPAEKADIRV</sequence>
<reference evidence="3 4" key="1">
    <citation type="submission" date="2015-12" db="EMBL/GenBank/DDBJ databases">
        <title>Draft genome sequence of Moniliophthora roreri, the causal agent of frosty pod rot of cacao.</title>
        <authorList>
            <person name="Aime M.C."/>
            <person name="Diaz-Valderrama J.R."/>
            <person name="Kijpornyongpan T."/>
            <person name="Phillips-Mora W."/>
        </authorList>
    </citation>
    <scope>NUCLEOTIDE SEQUENCE [LARGE SCALE GENOMIC DNA]</scope>
    <source>
        <strain evidence="3 4">MCA 2952</strain>
    </source>
</reference>
<gene>
    <name evidence="3" type="ORF">WG66_17602</name>
</gene>
<feature type="transmembrane region" description="Helical" evidence="2">
    <location>
        <begin position="385"/>
        <end position="405"/>
    </location>
</feature>
<dbReference type="InterPro" id="IPR029033">
    <property type="entry name" value="His_PPase_superfam"/>
</dbReference>
<dbReference type="Proteomes" id="UP000054988">
    <property type="component" value="Unassembled WGS sequence"/>
</dbReference>
<dbReference type="PANTHER" id="PTHR11567:SF142">
    <property type="entry name" value="PHOSPHOGLYCERATE MUTASE-LIKE PROTEIN"/>
    <property type="match status" value="1"/>
</dbReference>
<dbReference type="PANTHER" id="PTHR11567">
    <property type="entry name" value="ACID PHOSPHATASE-RELATED"/>
    <property type="match status" value="1"/>
</dbReference>
<name>A0A0W0F0E3_MONRR</name>
<comment type="caution">
    <text evidence="3">The sequence shown here is derived from an EMBL/GenBank/DDBJ whole genome shotgun (WGS) entry which is preliminary data.</text>
</comment>
<dbReference type="AlphaFoldDB" id="A0A0W0F0E3"/>
<dbReference type="SUPFAM" id="SSF53254">
    <property type="entry name" value="Phosphoglycerate mutase-like"/>
    <property type="match status" value="1"/>
</dbReference>
<dbReference type="eggNOG" id="ENOG502SKWB">
    <property type="taxonomic scope" value="Eukaryota"/>
</dbReference>
<evidence type="ECO:0000313" key="4">
    <source>
        <dbReference type="Proteomes" id="UP000054988"/>
    </source>
</evidence>
<evidence type="ECO:0000313" key="3">
    <source>
        <dbReference type="EMBL" id="KTB29822.1"/>
    </source>
</evidence>
<dbReference type="InterPro" id="IPR050645">
    <property type="entry name" value="Histidine_acid_phosphatase"/>
</dbReference>
<dbReference type="Gene3D" id="3.40.50.1240">
    <property type="entry name" value="Phosphoglycerate mutase-like"/>
    <property type="match status" value="1"/>
</dbReference>
<keyword evidence="2" id="KW-1133">Transmembrane helix</keyword>
<proteinExistence type="inferred from homology"/>
<accession>A0A0W0F0E3</accession>